<protein>
    <recommendedName>
        <fullName evidence="1">Reverse transcriptase domain-containing protein</fullName>
    </recommendedName>
</protein>
<dbReference type="EMBL" id="MRZV01000164">
    <property type="protein sequence ID" value="PIK56788.1"/>
    <property type="molecule type" value="Genomic_DNA"/>
</dbReference>
<dbReference type="InterPro" id="IPR000477">
    <property type="entry name" value="RT_dom"/>
</dbReference>
<dbReference type="Pfam" id="PF00078">
    <property type="entry name" value="RVT_1"/>
    <property type="match status" value="1"/>
</dbReference>
<name>A0A2G8L943_STIJA</name>
<organism evidence="2 3">
    <name type="scientific">Stichopus japonicus</name>
    <name type="common">Sea cucumber</name>
    <dbReference type="NCBI Taxonomy" id="307972"/>
    <lineage>
        <taxon>Eukaryota</taxon>
        <taxon>Metazoa</taxon>
        <taxon>Echinodermata</taxon>
        <taxon>Eleutherozoa</taxon>
        <taxon>Echinozoa</taxon>
        <taxon>Holothuroidea</taxon>
        <taxon>Aspidochirotacea</taxon>
        <taxon>Aspidochirotida</taxon>
        <taxon>Stichopodidae</taxon>
        <taxon>Apostichopus</taxon>
    </lineage>
</organism>
<gene>
    <name evidence="2" type="ORF">BSL78_06319</name>
</gene>
<evidence type="ECO:0000313" key="3">
    <source>
        <dbReference type="Proteomes" id="UP000230750"/>
    </source>
</evidence>
<dbReference type="InterPro" id="IPR043502">
    <property type="entry name" value="DNA/RNA_pol_sf"/>
</dbReference>
<dbReference type="Proteomes" id="UP000230750">
    <property type="component" value="Unassembled WGS sequence"/>
</dbReference>
<dbReference type="PROSITE" id="PS50878">
    <property type="entry name" value="RT_POL"/>
    <property type="match status" value="1"/>
</dbReference>
<comment type="caution">
    <text evidence="2">The sequence shown here is derived from an EMBL/GenBank/DDBJ whole genome shotgun (WGS) entry which is preliminary data.</text>
</comment>
<dbReference type="AlphaFoldDB" id="A0A2G8L943"/>
<keyword evidence="3" id="KW-1185">Reference proteome</keyword>
<dbReference type="OrthoDB" id="6773713at2759"/>
<sequence>MPNREKIIASRLFKFIEEHNIIPDSQAGFRRNRSTTDQLFHFLQDTSTHRIKGHHTIAAFFDAEKAFDGMWHEGLLLKLRKYNIPIKLTRWISSFQSHRSTSFKIGSSFSSPLKITTGAPQGSTISPILNILYVGDIPQPDNDCTKISQYADDVAIWTNHIHPFRAEEYLQQYINRIHE</sequence>
<evidence type="ECO:0000313" key="2">
    <source>
        <dbReference type="EMBL" id="PIK56788.1"/>
    </source>
</evidence>
<dbReference type="PANTHER" id="PTHR19446">
    <property type="entry name" value="REVERSE TRANSCRIPTASES"/>
    <property type="match status" value="1"/>
</dbReference>
<accession>A0A2G8L943</accession>
<reference evidence="2 3" key="1">
    <citation type="journal article" date="2017" name="PLoS Biol.">
        <title>The sea cucumber genome provides insights into morphological evolution and visceral regeneration.</title>
        <authorList>
            <person name="Zhang X."/>
            <person name="Sun L."/>
            <person name="Yuan J."/>
            <person name="Sun Y."/>
            <person name="Gao Y."/>
            <person name="Zhang L."/>
            <person name="Li S."/>
            <person name="Dai H."/>
            <person name="Hamel J.F."/>
            <person name="Liu C."/>
            <person name="Yu Y."/>
            <person name="Liu S."/>
            <person name="Lin W."/>
            <person name="Guo K."/>
            <person name="Jin S."/>
            <person name="Xu P."/>
            <person name="Storey K.B."/>
            <person name="Huan P."/>
            <person name="Zhang T."/>
            <person name="Zhou Y."/>
            <person name="Zhang J."/>
            <person name="Lin C."/>
            <person name="Li X."/>
            <person name="Xing L."/>
            <person name="Huo D."/>
            <person name="Sun M."/>
            <person name="Wang L."/>
            <person name="Mercier A."/>
            <person name="Li F."/>
            <person name="Yang H."/>
            <person name="Xiang J."/>
        </authorList>
    </citation>
    <scope>NUCLEOTIDE SEQUENCE [LARGE SCALE GENOMIC DNA]</scope>
    <source>
        <strain evidence="2">Shaxun</strain>
        <tissue evidence="2">Muscle</tissue>
    </source>
</reference>
<evidence type="ECO:0000259" key="1">
    <source>
        <dbReference type="PROSITE" id="PS50878"/>
    </source>
</evidence>
<proteinExistence type="predicted"/>
<dbReference type="SUPFAM" id="SSF56672">
    <property type="entry name" value="DNA/RNA polymerases"/>
    <property type="match status" value="1"/>
</dbReference>
<feature type="domain" description="Reverse transcriptase" evidence="1">
    <location>
        <begin position="1"/>
        <end position="179"/>
    </location>
</feature>